<name>A0A4Y2GIW8_ARAVE</name>
<proteinExistence type="predicted"/>
<dbReference type="AlphaFoldDB" id="A0A4Y2GIW8"/>
<reference evidence="1 2" key="1">
    <citation type="journal article" date="2019" name="Sci. Rep.">
        <title>Orb-weaving spider Araneus ventricosus genome elucidates the spidroin gene catalogue.</title>
        <authorList>
            <person name="Kono N."/>
            <person name="Nakamura H."/>
            <person name="Ohtoshi R."/>
            <person name="Moran D.A.P."/>
            <person name="Shinohara A."/>
            <person name="Yoshida Y."/>
            <person name="Fujiwara M."/>
            <person name="Mori M."/>
            <person name="Tomita M."/>
            <person name="Arakawa K."/>
        </authorList>
    </citation>
    <scope>NUCLEOTIDE SEQUENCE [LARGE SCALE GENOMIC DNA]</scope>
</reference>
<evidence type="ECO:0000313" key="1">
    <source>
        <dbReference type="EMBL" id="GBM53792.1"/>
    </source>
</evidence>
<gene>
    <name evidence="1" type="ORF">AVEN_180444_1</name>
</gene>
<keyword evidence="2" id="KW-1185">Reference proteome</keyword>
<organism evidence="1 2">
    <name type="scientific">Araneus ventricosus</name>
    <name type="common">Orbweaver spider</name>
    <name type="synonym">Epeira ventricosa</name>
    <dbReference type="NCBI Taxonomy" id="182803"/>
    <lineage>
        <taxon>Eukaryota</taxon>
        <taxon>Metazoa</taxon>
        <taxon>Ecdysozoa</taxon>
        <taxon>Arthropoda</taxon>
        <taxon>Chelicerata</taxon>
        <taxon>Arachnida</taxon>
        <taxon>Araneae</taxon>
        <taxon>Araneomorphae</taxon>
        <taxon>Entelegynae</taxon>
        <taxon>Araneoidea</taxon>
        <taxon>Araneidae</taxon>
        <taxon>Araneus</taxon>
    </lineage>
</organism>
<dbReference type="EMBL" id="BGPR01001433">
    <property type="protein sequence ID" value="GBM53792.1"/>
    <property type="molecule type" value="Genomic_DNA"/>
</dbReference>
<protein>
    <submittedName>
        <fullName evidence="1">Uncharacterized protein</fullName>
    </submittedName>
</protein>
<sequence length="157" mass="17484">MVYCRLIRKLMEWTCFCSALNPDILKNMVSSYRTFPALLTYVLILRVDEATFHVSTKVNISTTAEFALRKSTCSTGSGKKQSKNQCGCALLHDTVIGPFFFAEASVTANIYLDMVQSYAIPPMQHLQPTDIFQQDAGARMIEHFAGTGLPAGYHQGY</sequence>
<comment type="caution">
    <text evidence="1">The sequence shown here is derived from an EMBL/GenBank/DDBJ whole genome shotgun (WGS) entry which is preliminary data.</text>
</comment>
<dbReference type="Proteomes" id="UP000499080">
    <property type="component" value="Unassembled WGS sequence"/>
</dbReference>
<dbReference type="OrthoDB" id="8031842at2759"/>
<evidence type="ECO:0000313" key="2">
    <source>
        <dbReference type="Proteomes" id="UP000499080"/>
    </source>
</evidence>
<accession>A0A4Y2GIW8</accession>